<evidence type="ECO:0000256" key="1">
    <source>
        <dbReference type="ARBA" id="ARBA00001947"/>
    </source>
</evidence>
<name>A0A9P5KYW7_PENCR</name>
<dbReference type="InterPro" id="IPR002589">
    <property type="entry name" value="Macro_dom"/>
</dbReference>
<dbReference type="GO" id="GO:0016798">
    <property type="term" value="F:hydrolase activity, acting on glycosyl bonds"/>
    <property type="evidence" value="ECO:0007669"/>
    <property type="project" value="UniProtKB-KW"/>
</dbReference>
<dbReference type="InterPro" id="IPR029035">
    <property type="entry name" value="DHS-like_NAD/FAD-binding_dom"/>
</dbReference>
<keyword evidence="4 7" id="KW-0862">Zinc</keyword>
<dbReference type="SUPFAM" id="SSF52949">
    <property type="entry name" value="Macro domain-like"/>
    <property type="match status" value="1"/>
</dbReference>
<feature type="binding site" evidence="7">
    <location>
        <position position="512"/>
    </location>
    <ligand>
        <name>Zn(2+)</name>
        <dbReference type="ChEBI" id="CHEBI:29105"/>
    </ligand>
</feature>
<dbReference type="InterPro" id="IPR026590">
    <property type="entry name" value="Ssirtuin_cat_dom"/>
</dbReference>
<feature type="binding site" evidence="7">
    <location>
        <position position="463"/>
    </location>
    <ligand>
        <name>Zn(2+)</name>
        <dbReference type="ChEBI" id="CHEBI:29105"/>
    </ligand>
</feature>
<dbReference type="InterPro" id="IPR043472">
    <property type="entry name" value="Macro_dom-like"/>
</dbReference>
<evidence type="ECO:0000259" key="9">
    <source>
        <dbReference type="PROSITE" id="PS51154"/>
    </source>
</evidence>
<feature type="domain" description="Deacetylase sirtuin-type" evidence="8">
    <location>
        <begin position="324"/>
        <end position="622"/>
    </location>
</feature>
<protein>
    <recommendedName>
        <fullName evidence="12">ADP-ribose 1''-phosphate phosphatase</fullName>
    </recommendedName>
</protein>
<comment type="caution">
    <text evidence="7">Lacks conserved residue(s) required for the propagation of feature annotation.</text>
</comment>
<keyword evidence="6" id="KW-0326">Glycosidase</keyword>
<feature type="domain" description="Macro" evidence="9">
    <location>
        <begin position="100"/>
        <end position="300"/>
    </location>
</feature>
<dbReference type="PROSITE" id="PS51154">
    <property type="entry name" value="MACRO"/>
    <property type="match status" value="1"/>
</dbReference>
<dbReference type="SMART" id="SM00506">
    <property type="entry name" value="A1pp"/>
    <property type="match status" value="1"/>
</dbReference>
<keyword evidence="5" id="KW-0520">NAD</keyword>
<evidence type="ECO:0000313" key="10">
    <source>
        <dbReference type="EMBL" id="KAF7515986.1"/>
    </source>
</evidence>
<organism evidence="10 11">
    <name type="scientific">Penicillium crustosum</name>
    <name type="common">Blue mold fungus</name>
    <dbReference type="NCBI Taxonomy" id="36656"/>
    <lineage>
        <taxon>Eukaryota</taxon>
        <taxon>Fungi</taxon>
        <taxon>Dikarya</taxon>
        <taxon>Ascomycota</taxon>
        <taxon>Pezizomycotina</taxon>
        <taxon>Eurotiomycetes</taxon>
        <taxon>Eurotiomycetidae</taxon>
        <taxon>Eurotiales</taxon>
        <taxon>Aspergillaceae</taxon>
        <taxon>Penicillium</taxon>
    </lineage>
</organism>
<dbReference type="Gene3D" id="3.40.220.10">
    <property type="entry name" value="Leucine Aminopeptidase, subunit E, domain 1"/>
    <property type="match status" value="1"/>
</dbReference>
<evidence type="ECO:0008006" key="12">
    <source>
        <dbReference type="Google" id="ProtNLM"/>
    </source>
</evidence>
<comment type="caution">
    <text evidence="10">The sequence shown here is derived from an EMBL/GenBank/DDBJ whole genome shotgun (WGS) entry which is preliminary data.</text>
</comment>
<dbReference type="GO" id="GO:0046872">
    <property type="term" value="F:metal ion binding"/>
    <property type="evidence" value="ECO:0007669"/>
    <property type="project" value="UniProtKB-KW"/>
</dbReference>
<dbReference type="PROSITE" id="PS50305">
    <property type="entry name" value="SIRTUIN"/>
    <property type="match status" value="1"/>
</dbReference>
<evidence type="ECO:0000256" key="4">
    <source>
        <dbReference type="ARBA" id="ARBA00022833"/>
    </source>
</evidence>
<reference evidence="10" key="1">
    <citation type="submission" date="2020-02" db="EMBL/GenBank/DDBJ databases">
        <authorList>
            <person name="Lichtner F.J."/>
        </authorList>
    </citation>
    <scope>NUCLEOTIDE SEQUENCE</scope>
    <source>
        <strain evidence="10">G10</strain>
    </source>
</reference>
<keyword evidence="2 7" id="KW-0479">Metal-binding</keyword>
<feature type="binding site" evidence="7">
    <location>
        <position position="502"/>
    </location>
    <ligand>
        <name>Zn(2+)</name>
        <dbReference type="ChEBI" id="CHEBI:29105"/>
    </ligand>
</feature>
<dbReference type="Proteomes" id="UP000701341">
    <property type="component" value="Unassembled WGS sequence"/>
</dbReference>
<keyword evidence="3" id="KW-0378">Hydrolase</keyword>
<gene>
    <name evidence="10" type="ORF">PCG10_002666</name>
</gene>
<evidence type="ECO:0000313" key="11">
    <source>
        <dbReference type="Proteomes" id="UP000701341"/>
    </source>
</evidence>
<feature type="binding site" evidence="7">
    <location>
        <position position="467"/>
    </location>
    <ligand>
        <name>Zn(2+)</name>
        <dbReference type="ChEBI" id="CHEBI:29105"/>
    </ligand>
</feature>
<evidence type="ECO:0000256" key="3">
    <source>
        <dbReference type="ARBA" id="ARBA00022801"/>
    </source>
</evidence>
<sequence length="622" mass="69091">MSAIDPQYLPSARLENALRYLIKQQHSNEPTCQCGNHRHTEYILESDTWSQLEALQRLLCIRPATPKLPPEILDDIEAVIAYRNSHALMKSATTITPTVILQHQSLNSSSITVSCWRGDITVLTDVTAIVNAANGQLQGCFRPEHRCIDNVIHSAAGPRLRDACHSIIESQGRIEPVGSAKVTPGFLLPAQWVLHTVGPQLQPRQKPQPHHKAQLASCYRSCLDATESLPPRADGRKVVAFCCISTGLFAFPSDLAAEIAVDTVISWYMENTETTITDIIFDTFLEKDYSIYEAILSRPQCSISNNSNLVRKTPLPSPSAPSYNLFPSPAVEQARTWIEEASHLIISAGAGLSAATGLDYTSTELFDRNFSAFKSKGLRRLYDVFGFDGWDSPAQKWGYYILHLNMVRSWPVSPAYGTLLDLVNKFPSNFFVRTTNADNFFEKNGFDPNRISTPQGSYRFLQCYNKCRVDAVFSSDTIVDAALPHIDPVTGLLMDETKIPHCRFCGGELTLCVRGGNYFNSAPFREQNMKWEQFLKNTEEDVSLADDESGRIVILELGVGLNTPGVLRWPNEELVCESRNRAFRLIRVGMAASGCVPWALEDKGLAVGISGEINTALNLLLK</sequence>
<accession>A0A9P5KYW7</accession>
<dbReference type="AlphaFoldDB" id="A0A9P5KYW7"/>
<dbReference type="OrthoDB" id="6077599at2759"/>
<proteinExistence type="predicted"/>
<dbReference type="EMBL" id="JAAOZQ010000152">
    <property type="protein sequence ID" value="KAF7515986.1"/>
    <property type="molecule type" value="Genomic_DNA"/>
</dbReference>
<dbReference type="Gene3D" id="3.40.50.1220">
    <property type="entry name" value="TPP-binding domain"/>
    <property type="match status" value="1"/>
</dbReference>
<evidence type="ECO:0000259" key="8">
    <source>
        <dbReference type="PROSITE" id="PS50305"/>
    </source>
</evidence>
<evidence type="ECO:0000256" key="5">
    <source>
        <dbReference type="ARBA" id="ARBA00023027"/>
    </source>
</evidence>
<dbReference type="CDD" id="cd02908">
    <property type="entry name" value="Macro_OAADPr_deacetylase"/>
    <property type="match status" value="1"/>
</dbReference>
<keyword evidence="11" id="KW-1185">Reference proteome</keyword>
<comment type="cofactor">
    <cofactor evidence="1">
        <name>Zn(2+)</name>
        <dbReference type="ChEBI" id="CHEBI:29105"/>
    </cofactor>
</comment>
<evidence type="ECO:0000256" key="2">
    <source>
        <dbReference type="ARBA" id="ARBA00022723"/>
    </source>
</evidence>
<evidence type="ECO:0000256" key="7">
    <source>
        <dbReference type="PROSITE-ProRule" id="PRU00236"/>
    </source>
</evidence>
<dbReference type="Pfam" id="PF01661">
    <property type="entry name" value="Macro"/>
    <property type="match status" value="1"/>
</dbReference>
<dbReference type="PANTHER" id="PTHR11106">
    <property type="entry name" value="GANGLIOSIDE INDUCED DIFFERENTIATION ASSOCIATED PROTEIN 2-RELATED"/>
    <property type="match status" value="1"/>
</dbReference>
<dbReference type="SUPFAM" id="SSF52467">
    <property type="entry name" value="DHS-like NAD/FAD-binding domain"/>
    <property type="match status" value="1"/>
</dbReference>
<dbReference type="PANTHER" id="PTHR11106:SF121">
    <property type="entry name" value="ADP-RIBOSE 1''-PHOSPHATE PHOSPHATASE"/>
    <property type="match status" value="1"/>
</dbReference>
<evidence type="ECO:0000256" key="6">
    <source>
        <dbReference type="ARBA" id="ARBA00023295"/>
    </source>
</evidence>